<comment type="caution">
    <text evidence="6">The sequence shown here is derived from an EMBL/GenBank/DDBJ whole genome shotgun (WGS) entry which is preliminary data.</text>
</comment>
<feature type="transmembrane region" description="Helical" evidence="5">
    <location>
        <begin position="63"/>
        <end position="81"/>
    </location>
</feature>
<evidence type="ECO:0000313" key="7">
    <source>
        <dbReference type="EMBL" id="KYC47625.1"/>
    </source>
</evidence>
<keyword evidence="4 5" id="KW-0472">Membrane</keyword>
<dbReference type="GO" id="GO:0051119">
    <property type="term" value="F:sugar transmembrane transporter activity"/>
    <property type="evidence" value="ECO:0007669"/>
    <property type="project" value="InterPro"/>
</dbReference>
<dbReference type="Proteomes" id="UP000091929">
    <property type="component" value="Unassembled WGS sequence"/>
</dbReference>
<keyword evidence="2 5" id="KW-0812">Transmembrane</keyword>
<dbReference type="Pfam" id="PF04193">
    <property type="entry name" value="PQ-loop"/>
    <property type="match status" value="1"/>
</dbReference>
<dbReference type="Gene3D" id="1.20.1280.290">
    <property type="match status" value="1"/>
</dbReference>
<dbReference type="Proteomes" id="UP000092403">
    <property type="component" value="Unassembled WGS sequence"/>
</dbReference>
<dbReference type="EMBL" id="LNGF01000020">
    <property type="protein sequence ID" value="KYC47625.1"/>
    <property type="molecule type" value="Genomic_DNA"/>
</dbReference>
<dbReference type="EMBL" id="LNJC01000017">
    <property type="protein sequence ID" value="KYC50242.1"/>
    <property type="molecule type" value="Genomic_DNA"/>
</dbReference>
<evidence type="ECO:0000256" key="1">
    <source>
        <dbReference type="ARBA" id="ARBA00004141"/>
    </source>
</evidence>
<evidence type="ECO:0000313" key="6">
    <source>
        <dbReference type="EMBL" id="KYC45553.1"/>
    </source>
</evidence>
<evidence type="ECO:0000313" key="10">
    <source>
        <dbReference type="Proteomes" id="UP000092401"/>
    </source>
</evidence>
<accession>A0A150IKM4</accession>
<reference evidence="9 10" key="1">
    <citation type="journal article" date="2016" name="ISME J.">
        <title>Chasing the elusive Euryarchaeota class WSA2: genomes reveal a uniquely fastidious methyl-reducing methanogen.</title>
        <authorList>
            <person name="Nobu M.K."/>
            <person name="Narihiro T."/>
            <person name="Kuroda K."/>
            <person name="Mei R."/>
            <person name="Liu W.T."/>
        </authorList>
    </citation>
    <scope>NUCLEOTIDE SEQUENCE [LARGE SCALE GENOMIC DNA]</scope>
    <source>
        <strain evidence="6">B03fssc0709_Meth_Bin005</strain>
        <strain evidence="7">B15fssc0709_Meth_Bin003</strain>
        <strain evidence="8">BMIXfssc0709_Meth_Bin006</strain>
    </source>
</reference>
<sequence length="84" mass="9583">MEIINVIGLLAAFLTTASSLPQVIKTIRLKETRDISFWMWAFLSLGIFFWLIYGILRNDIPIILANGISLFLVLIVLGLKIKYK</sequence>
<evidence type="ECO:0000256" key="2">
    <source>
        <dbReference type="ARBA" id="ARBA00022692"/>
    </source>
</evidence>
<gene>
    <name evidence="6" type="ORF">APG10_00778</name>
    <name evidence="7" type="ORF">APG11_01031</name>
    <name evidence="8" type="ORF">APG12_00964</name>
</gene>
<dbReference type="GO" id="GO:0016020">
    <property type="term" value="C:membrane"/>
    <property type="evidence" value="ECO:0007669"/>
    <property type="project" value="UniProtKB-SubCell"/>
</dbReference>
<evidence type="ECO:0000256" key="4">
    <source>
        <dbReference type="ARBA" id="ARBA00023136"/>
    </source>
</evidence>
<dbReference type="NCBIfam" id="NF037968">
    <property type="entry name" value="SemiSWEET_2"/>
    <property type="match status" value="1"/>
</dbReference>
<dbReference type="InterPro" id="IPR047662">
    <property type="entry name" value="SemiSWEET"/>
</dbReference>
<dbReference type="AlphaFoldDB" id="A0A150IKM4"/>
<dbReference type="InterPro" id="IPR006603">
    <property type="entry name" value="PQ-loop_rpt"/>
</dbReference>
<accession>A0A150IRZ6</accession>
<dbReference type="Proteomes" id="UP000092401">
    <property type="component" value="Unassembled WGS sequence"/>
</dbReference>
<dbReference type="EMBL" id="LNGE01000016">
    <property type="protein sequence ID" value="KYC45553.1"/>
    <property type="molecule type" value="Genomic_DNA"/>
</dbReference>
<name>A0A150IKM4_9EURY</name>
<keyword evidence="3 5" id="KW-1133">Transmembrane helix</keyword>
<comment type="subcellular location">
    <subcellularLocation>
        <location evidence="1">Membrane</location>
        <topology evidence="1">Multi-pass membrane protein</topology>
    </subcellularLocation>
</comment>
<evidence type="ECO:0000313" key="8">
    <source>
        <dbReference type="EMBL" id="KYC50242.1"/>
    </source>
</evidence>
<proteinExistence type="predicted"/>
<protein>
    <submittedName>
        <fullName evidence="6">MtN3/saliva family protein</fullName>
    </submittedName>
</protein>
<organism evidence="6 10">
    <name type="scientific">Candidatus Methanofastidiosum methylothiophilum</name>
    <dbReference type="NCBI Taxonomy" id="1705564"/>
    <lineage>
        <taxon>Archaea</taxon>
        <taxon>Methanobacteriati</taxon>
        <taxon>Methanobacteriota</taxon>
        <taxon>Stenosarchaea group</taxon>
        <taxon>Candidatus Methanofastidiosia</taxon>
        <taxon>Candidatus Methanofastidiosales</taxon>
        <taxon>Candidatus Methanofastidiosaceae</taxon>
        <taxon>Candidatus Methanofastidiosum</taxon>
    </lineage>
</organism>
<feature type="transmembrane region" description="Helical" evidence="5">
    <location>
        <begin position="35"/>
        <end position="56"/>
    </location>
</feature>
<evidence type="ECO:0000313" key="9">
    <source>
        <dbReference type="Proteomes" id="UP000091929"/>
    </source>
</evidence>
<evidence type="ECO:0000256" key="3">
    <source>
        <dbReference type="ARBA" id="ARBA00022989"/>
    </source>
</evidence>
<evidence type="ECO:0000256" key="5">
    <source>
        <dbReference type="SAM" id="Phobius"/>
    </source>
</evidence>
<accession>A0A150IZ96</accession>